<dbReference type="SUPFAM" id="SSF53448">
    <property type="entry name" value="Nucleotide-diphospho-sugar transferases"/>
    <property type="match status" value="1"/>
</dbReference>
<name>G0ELV1_BRAIP</name>
<dbReference type="Gene3D" id="3.90.550.10">
    <property type="entry name" value="Spore Coat Polysaccharide Biosynthesis Protein SpsA, Chain A"/>
    <property type="match status" value="1"/>
</dbReference>
<keyword evidence="2" id="KW-1185">Reference proteome</keyword>
<dbReference type="OrthoDB" id="5319641at2"/>
<dbReference type="eggNOG" id="ENOG5032S1C">
    <property type="taxonomic scope" value="Bacteria"/>
</dbReference>
<proteinExistence type="predicted"/>
<dbReference type="InterPro" id="IPR029044">
    <property type="entry name" value="Nucleotide-diphossugar_trans"/>
</dbReference>
<dbReference type="RefSeq" id="WP_014488613.1">
    <property type="nucleotide sequence ID" value="NC_017243.1"/>
</dbReference>
<accession>G0ELV1</accession>
<dbReference type="Pfam" id="PF06306">
    <property type="entry name" value="CgtA"/>
    <property type="match status" value="1"/>
</dbReference>
<dbReference type="AlphaFoldDB" id="G0ELV1"/>
<protein>
    <submittedName>
        <fullName evidence="1">Uncharacterized protein</fullName>
    </submittedName>
</protein>
<organism evidence="1 2">
    <name type="scientific">Brachyspira intermedia (strain ATCC 51140 / PWS/A)</name>
    <name type="common">Serpulina intermedia</name>
    <dbReference type="NCBI Taxonomy" id="1045858"/>
    <lineage>
        <taxon>Bacteria</taxon>
        <taxon>Pseudomonadati</taxon>
        <taxon>Spirochaetota</taxon>
        <taxon>Spirochaetia</taxon>
        <taxon>Brachyspirales</taxon>
        <taxon>Brachyspiraceae</taxon>
        <taxon>Brachyspira</taxon>
    </lineage>
</organism>
<dbReference type="PATRIC" id="fig|1045858.4.peg.2196"/>
<gene>
    <name evidence="1" type="ordered locus">Bint_2192</name>
</gene>
<evidence type="ECO:0000313" key="2">
    <source>
        <dbReference type="Proteomes" id="UP000008522"/>
    </source>
</evidence>
<dbReference type="GeneID" id="44970699"/>
<dbReference type="HOGENOM" id="CLU_679112_0_0_12"/>
<reference evidence="1 2" key="1">
    <citation type="journal article" date="2011" name="BMC Genomics">
        <title>Complete genome sequence of Brachyspira intermedia reveals unique genomic features in Brachyspira species and phage-mediated horizontal gene transfer.</title>
        <authorList>
            <person name="Hafstrom T."/>
            <person name="Jansson D.S."/>
            <person name="Segerman B."/>
        </authorList>
    </citation>
    <scope>NUCLEOTIDE SEQUENCE [LARGE SCALE GENOMIC DNA]</scope>
    <source>
        <strain evidence="2">ATCC 51140 / PWS/A</strain>
    </source>
</reference>
<dbReference type="Proteomes" id="UP000008522">
    <property type="component" value="Chromosome"/>
</dbReference>
<dbReference type="KEGG" id="bip:Bint_2192"/>
<evidence type="ECO:0000313" key="1">
    <source>
        <dbReference type="EMBL" id="AEM22800.1"/>
    </source>
</evidence>
<sequence length="383" mass="46137">MSYHCECEQCKNKEFNPEDYIIKEEDFKVLDKERPLGISGHLRVKDEAMSIAECIDSCIDALDELIITYNKSTDDTEEILKDYEKKYPDKIRLYYYAPNIIGYNENEYKTKYSEIHYFYHYSNFGYLKIKYRYYIKIDADQIYFTEKLLDIREALLSDINASETINKLLTIDKISWYIPIKKLRNNFRTYYIKKLFNIKDKYYNFNCPEYFLSLKDFIIYSKMKYTDNFYLLISGFELGLNNDSLCLNTSFVYNGATGDHFIFVPTQNYTYYLNSVGLESIHLPHNCSVLGLSWVHLGLIKRSINIDSEIKFMDIHKMNNEDILKYIENNLEKKEYQTLLSDLTIKYFDNDKQYLNKEFYDKYLKKTLEYVIKNRDQFIKRLW</sequence>
<dbReference type="InterPro" id="IPR010446">
    <property type="entry name" value="GalNAc_Trfase_b"/>
</dbReference>
<dbReference type="EMBL" id="CP002874">
    <property type="protein sequence ID" value="AEM22800.1"/>
    <property type="molecule type" value="Genomic_DNA"/>
</dbReference>